<gene>
    <name evidence="3" type="ORF">BXT86_05600</name>
</gene>
<comment type="caution">
    <text evidence="3">The sequence shown here is derived from an EMBL/GenBank/DDBJ whole genome shotgun (WGS) entry which is preliminary data.</text>
</comment>
<dbReference type="Pfam" id="PF07992">
    <property type="entry name" value="Pyr_redox_2"/>
    <property type="match status" value="1"/>
</dbReference>
<sequence>MTNPDICVIGGGPAGLEAAIVARELGAQVLIIDDNPVLGGQLIKQTHKFFGSKEHYCGVRGINIARILTQKVSELKIETINPATVIGYYDDDSIGVLQQDRLFAIKAKRYIFATGATENMLAFENSDLPGVYGAGAVQTLMNVYGVIPGKRALVVGSGNIGLIVSYQLLQAGVEVAGIVEILDKVGGYYVHAAKIKRAGVPIYLRHTIVEARGKEAVESALITQVDDNFKPIKGTEKIIECDIILIAIGLSPLCDLLYQAGCRIQYIPELGGNVPVHNEDMMTSRPHIFVCGDLASIEEASTAMLEGRIAGANAFQAIFGKNDKAKAIIEEAKSELATIRNSPFEQRIIKGKTKFKQG</sequence>
<evidence type="ECO:0000259" key="2">
    <source>
        <dbReference type="Pfam" id="PF07992"/>
    </source>
</evidence>
<dbReference type="PANTHER" id="PTHR42949">
    <property type="entry name" value="ANAEROBIC GLYCEROL-3-PHOSPHATE DEHYDROGENASE SUBUNIT B"/>
    <property type="match status" value="1"/>
</dbReference>
<accession>A0A1V4QE14</accession>
<organism evidence="3 4">
    <name type="scientific">candidate division WOR-3 bacterium 4484_100</name>
    <dbReference type="NCBI Taxonomy" id="1936077"/>
    <lineage>
        <taxon>Bacteria</taxon>
        <taxon>Bacteria division WOR-3</taxon>
    </lineage>
</organism>
<name>A0A1V4QE14_UNCW3</name>
<keyword evidence="1" id="KW-0560">Oxidoreductase</keyword>
<dbReference type="SUPFAM" id="SSF51905">
    <property type="entry name" value="FAD/NAD(P)-binding domain"/>
    <property type="match status" value="1"/>
</dbReference>
<evidence type="ECO:0000313" key="3">
    <source>
        <dbReference type="EMBL" id="OPX17609.1"/>
    </source>
</evidence>
<dbReference type="InterPro" id="IPR051691">
    <property type="entry name" value="Metab_Enz_Cyan_OpOx_G3PDH"/>
</dbReference>
<reference evidence="4" key="1">
    <citation type="submission" date="2017-01" db="EMBL/GenBank/DDBJ databases">
        <title>Novel pathways for hydrocarbon cycling and metabolic interdependencies in hydrothermal sediment communities.</title>
        <authorList>
            <person name="Dombrowski N."/>
            <person name="Seitz K."/>
            <person name="Teske A."/>
            <person name="Baker B."/>
        </authorList>
    </citation>
    <scope>NUCLEOTIDE SEQUENCE [LARGE SCALE GENOMIC DNA]</scope>
</reference>
<protein>
    <submittedName>
        <fullName evidence="3">Pyridine nucleotide-disulfide oxidoreductase</fullName>
    </submittedName>
</protein>
<dbReference type="InterPro" id="IPR023753">
    <property type="entry name" value="FAD/NAD-binding_dom"/>
</dbReference>
<evidence type="ECO:0000256" key="1">
    <source>
        <dbReference type="ARBA" id="ARBA00023002"/>
    </source>
</evidence>
<dbReference type="PRINTS" id="PR00368">
    <property type="entry name" value="FADPNR"/>
</dbReference>
<feature type="domain" description="FAD/NAD(P)-binding" evidence="2">
    <location>
        <begin position="5"/>
        <end position="307"/>
    </location>
</feature>
<dbReference type="AlphaFoldDB" id="A0A1V4QE14"/>
<dbReference type="InterPro" id="IPR036188">
    <property type="entry name" value="FAD/NAD-bd_sf"/>
</dbReference>
<dbReference type="Gene3D" id="3.50.50.60">
    <property type="entry name" value="FAD/NAD(P)-binding domain"/>
    <property type="match status" value="2"/>
</dbReference>
<proteinExistence type="predicted"/>
<dbReference type="Proteomes" id="UP000191663">
    <property type="component" value="Unassembled WGS sequence"/>
</dbReference>
<dbReference type="EMBL" id="MUKB01000102">
    <property type="protein sequence ID" value="OPX17609.1"/>
    <property type="molecule type" value="Genomic_DNA"/>
</dbReference>
<dbReference type="PRINTS" id="PR00411">
    <property type="entry name" value="PNDRDTASEI"/>
</dbReference>
<evidence type="ECO:0000313" key="4">
    <source>
        <dbReference type="Proteomes" id="UP000191663"/>
    </source>
</evidence>
<dbReference type="GO" id="GO:0016491">
    <property type="term" value="F:oxidoreductase activity"/>
    <property type="evidence" value="ECO:0007669"/>
    <property type="project" value="UniProtKB-KW"/>
</dbReference>
<dbReference type="PANTHER" id="PTHR42949:SF3">
    <property type="entry name" value="ANAEROBIC GLYCEROL-3-PHOSPHATE DEHYDROGENASE SUBUNIT B"/>
    <property type="match status" value="1"/>
</dbReference>